<reference evidence="1 2" key="2">
    <citation type="journal article" date="2022" name="Mol. Ecol. Resour.">
        <title>The genomes of chicory, endive, great burdock and yacon provide insights into Asteraceae paleo-polyploidization history and plant inulin production.</title>
        <authorList>
            <person name="Fan W."/>
            <person name="Wang S."/>
            <person name="Wang H."/>
            <person name="Wang A."/>
            <person name="Jiang F."/>
            <person name="Liu H."/>
            <person name="Zhao H."/>
            <person name="Xu D."/>
            <person name="Zhang Y."/>
        </authorList>
    </citation>
    <scope>NUCLEOTIDE SEQUENCE [LARGE SCALE GENOMIC DNA]</scope>
    <source>
        <strain evidence="2">cv. Niubang</strain>
    </source>
</reference>
<evidence type="ECO:0000313" key="2">
    <source>
        <dbReference type="Proteomes" id="UP001055879"/>
    </source>
</evidence>
<keyword evidence="2" id="KW-1185">Reference proteome</keyword>
<protein>
    <submittedName>
        <fullName evidence="1">Uncharacterized protein</fullName>
    </submittedName>
</protein>
<reference evidence="2" key="1">
    <citation type="journal article" date="2022" name="Mol. Ecol. Resour.">
        <title>The genomes of chicory, endive, great burdock and yacon provide insights into Asteraceae palaeo-polyploidization history and plant inulin production.</title>
        <authorList>
            <person name="Fan W."/>
            <person name="Wang S."/>
            <person name="Wang H."/>
            <person name="Wang A."/>
            <person name="Jiang F."/>
            <person name="Liu H."/>
            <person name="Zhao H."/>
            <person name="Xu D."/>
            <person name="Zhang Y."/>
        </authorList>
    </citation>
    <scope>NUCLEOTIDE SEQUENCE [LARGE SCALE GENOMIC DNA]</scope>
    <source>
        <strain evidence="2">cv. Niubang</strain>
    </source>
</reference>
<dbReference type="EMBL" id="CM042052">
    <property type="protein sequence ID" value="KAI3718592.1"/>
    <property type="molecule type" value="Genomic_DNA"/>
</dbReference>
<accession>A0ACB9B848</accession>
<comment type="caution">
    <text evidence="1">The sequence shown here is derived from an EMBL/GenBank/DDBJ whole genome shotgun (WGS) entry which is preliminary data.</text>
</comment>
<sequence length="207" mass="23384">MAIFALSEKAKNVGALLYQSINEVVDAIDEVLGITTTGSEETQEEIKDDVNQADDEMVHFKHSPQVHTSATTSVKDKAKESKLLEQAKLMVLPTNTLSIERTFMNKKNHDKLMRSSHKSPLDITGATLEALKNDLFEGIREQTDLIRRSMIKNTNKLMIQIKLLQEVNILPHQICILTTTPPTPPLIRLNVEPPHPTPPHKQRDLRR</sequence>
<name>A0ACB9B848_ARCLA</name>
<dbReference type="Proteomes" id="UP001055879">
    <property type="component" value="Linkage Group LG06"/>
</dbReference>
<gene>
    <name evidence="1" type="ORF">L6452_19469</name>
</gene>
<evidence type="ECO:0000313" key="1">
    <source>
        <dbReference type="EMBL" id="KAI3718592.1"/>
    </source>
</evidence>
<proteinExistence type="predicted"/>
<organism evidence="1 2">
    <name type="scientific">Arctium lappa</name>
    <name type="common">Greater burdock</name>
    <name type="synonym">Lappa major</name>
    <dbReference type="NCBI Taxonomy" id="4217"/>
    <lineage>
        <taxon>Eukaryota</taxon>
        <taxon>Viridiplantae</taxon>
        <taxon>Streptophyta</taxon>
        <taxon>Embryophyta</taxon>
        <taxon>Tracheophyta</taxon>
        <taxon>Spermatophyta</taxon>
        <taxon>Magnoliopsida</taxon>
        <taxon>eudicotyledons</taxon>
        <taxon>Gunneridae</taxon>
        <taxon>Pentapetalae</taxon>
        <taxon>asterids</taxon>
        <taxon>campanulids</taxon>
        <taxon>Asterales</taxon>
        <taxon>Asteraceae</taxon>
        <taxon>Carduoideae</taxon>
        <taxon>Cardueae</taxon>
        <taxon>Arctiinae</taxon>
        <taxon>Arctium</taxon>
    </lineage>
</organism>